<accession>A0A8J2LE69</accession>
<gene>
    <name evidence="2" type="ORF">AFUS01_LOCUS31249</name>
</gene>
<keyword evidence="3" id="KW-1185">Reference proteome</keyword>
<feature type="region of interest" description="Disordered" evidence="1">
    <location>
        <begin position="52"/>
        <end position="143"/>
    </location>
</feature>
<evidence type="ECO:0000256" key="1">
    <source>
        <dbReference type="SAM" id="MobiDB-lite"/>
    </source>
</evidence>
<dbReference type="Proteomes" id="UP000708208">
    <property type="component" value="Unassembled WGS sequence"/>
</dbReference>
<name>A0A8J2LE69_9HEXA</name>
<protein>
    <submittedName>
        <fullName evidence="2">Uncharacterized protein</fullName>
    </submittedName>
</protein>
<dbReference type="AlphaFoldDB" id="A0A8J2LE69"/>
<feature type="compositionally biased region" description="Polar residues" evidence="1">
    <location>
        <begin position="132"/>
        <end position="143"/>
    </location>
</feature>
<evidence type="ECO:0000313" key="3">
    <source>
        <dbReference type="Proteomes" id="UP000708208"/>
    </source>
</evidence>
<sequence length="143" mass="15003">MSLSRETPSQVQLHPENVESRNADGECETHRVLASTSANNVTTRADTVTSTFITRPTSSNPLSSLDHVTPMSTSPSTGLGGRVGNRPQTTRNEREDEILTASPSSTNPADTIKKAGSVGQEGLVGDIGQIEDVSNVQPGSSVT</sequence>
<comment type="caution">
    <text evidence="2">The sequence shown here is derived from an EMBL/GenBank/DDBJ whole genome shotgun (WGS) entry which is preliminary data.</text>
</comment>
<feature type="compositionally biased region" description="Polar residues" evidence="1">
    <location>
        <begin position="1"/>
        <end position="12"/>
    </location>
</feature>
<feature type="compositionally biased region" description="Polar residues" evidence="1">
    <location>
        <begin position="52"/>
        <end position="63"/>
    </location>
</feature>
<organism evidence="2 3">
    <name type="scientific">Allacma fusca</name>
    <dbReference type="NCBI Taxonomy" id="39272"/>
    <lineage>
        <taxon>Eukaryota</taxon>
        <taxon>Metazoa</taxon>
        <taxon>Ecdysozoa</taxon>
        <taxon>Arthropoda</taxon>
        <taxon>Hexapoda</taxon>
        <taxon>Collembola</taxon>
        <taxon>Symphypleona</taxon>
        <taxon>Sminthuridae</taxon>
        <taxon>Allacma</taxon>
    </lineage>
</organism>
<evidence type="ECO:0000313" key="2">
    <source>
        <dbReference type="EMBL" id="CAG7820878.1"/>
    </source>
</evidence>
<feature type="non-terminal residue" evidence="2">
    <location>
        <position position="143"/>
    </location>
</feature>
<reference evidence="2" key="1">
    <citation type="submission" date="2021-06" db="EMBL/GenBank/DDBJ databases">
        <authorList>
            <person name="Hodson N. C."/>
            <person name="Mongue J. A."/>
            <person name="Jaron S. K."/>
        </authorList>
    </citation>
    <scope>NUCLEOTIDE SEQUENCE</scope>
</reference>
<proteinExistence type="predicted"/>
<dbReference type="EMBL" id="CAJVCH010492964">
    <property type="protein sequence ID" value="CAG7820878.1"/>
    <property type="molecule type" value="Genomic_DNA"/>
</dbReference>
<feature type="region of interest" description="Disordered" evidence="1">
    <location>
        <begin position="1"/>
        <end position="29"/>
    </location>
</feature>
<feature type="compositionally biased region" description="Basic and acidic residues" evidence="1">
    <location>
        <begin position="16"/>
        <end position="29"/>
    </location>
</feature>